<protein>
    <submittedName>
        <fullName evidence="2">Related to tol protein</fullName>
    </submittedName>
</protein>
<gene>
    <name evidence="2" type="ORF">FTOL_07879</name>
</gene>
<feature type="domain" description="Heterokaryon incompatibility" evidence="1">
    <location>
        <begin position="193"/>
        <end position="345"/>
    </location>
</feature>
<keyword evidence="3" id="KW-1185">Reference proteome</keyword>
<dbReference type="Pfam" id="PF06985">
    <property type="entry name" value="HET"/>
    <property type="match status" value="1"/>
</dbReference>
<proteinExistence type="predicted"/>
<dbReference type="PANTHER" id="PTHR33112">
    <property type="entry name" value="DOMAIN PROTEIN, PUTATIVE-RELATED"/>
    <property type="match status" value="1"/>
</dbReference>
<organism evidence="2 3">
    <name type="scientific">Fusarium torulosum</name>
    <dbReference type="NCBI Taxonomy" id="33205"/>
    <lineage>
        <taxon>Eukaryota</taxon>
        <taxon>Fungi</taxon>
        <taxon>Dikarya</taxon>
        <taxon>Ascomycota</taxon>
        <taxon>Pezizomycotina</taxon>
        <taxon>Sordariomycetes</taxon>
        <taxon>Hypocreomycetidae</taxon>
        <taxon>Hypocreales</taxon>
        <taxon>Nectriaceae</taxon>
        <taxon>Fusarium</taxon>
    </lineage>
</organism>
<name>A0AAE8MCL3_9HYPO</name>
<evidence type="ECO:0000313" key="3">
    <source>
        <dbReference type="Proteomes" id="UP001187734"/>
    </source>
</evidence>
<dbReference type="AlphaFoldDB" id="A0AAE8MCL3"/>
<dbReference type="Proteomes" id="UP001187734">
    <property type="component" value="Unassembled WGS sequence"/>
</dbReference>
<evidence type="ECO:0000313" key="2">
    <source>
        <dbReference type="EMBL" id="SPJ79488.1"/>
    </source>
</evidence>
<accession>A0AAE8MCL3</accession>
<comment type="caution">
    <text evidence="2">The sequence shown here is derived from an EMBL/GenBank/DDBJ whole genome shotgun (WGS) entry which is preliminary data.</text>
</comment>
<dbReference type="InterPro" id="IPR010730">
    <property type="entry name" value="HET"/>
</dbReference>
<dbReference type="PANTHER" id="PTHR33112:SF9">
    <property type="entry name" value="HETEROKARYON INCOMPATIBILITY DOMAIN-CONTAINING PROTEIN"/>
    <property type="match status" value="1"/>
</dbReference>
<sequence length="688" mass="78159">MADLLPSAVSPPSCTVCKFSHWNTEIEDGDGLGHEHGIEKYGDLQRSADLGCPGCILLHEAWIWCIPNELLRSNAYVTFNIDTSKMYFHLFNDGIYDIDIFTLPGASCLPDLGQTFLKGLGQTRLKHIASLSLLPPSTELRYSLSRIQSWIDACESSHEKCSEATEFTPLRLLDLQAGGDHCIQLVSVVNVRYACLSHCWGSTRSKHLTKRANILANEKGIPLLELPKTFQDAVSVTKSLGIRYLWVDSFCIIQDDERDWETQASLMAAIYENAYITLAAGASADDDGGFFAEPLEDYAKPHKVYLDVNGVGHEVYMRHAISHPDCTWPIMDVLPLMRRAWTLQERLLAKRYLCFGNQEIFWECQEDVSCSCTITEGPFNPRDGLPKFERCQPLKYQCSRLNDIPSQDVASLWRHLVQDYSDRNLTKPTDKLYALAGLAKKFQRAFGSSYLAGLWLKNLREDLAWYAYGNDTSLGRVRKYPSWTWVAASDLRIEWPRLKLHPTFQVKGTSFDETTSGFDQHAYTESCHLLISGVIRSVSIQSRTELSSFEKAYPLARNCQVAEDSQLLVQRDGSLVSAINHKPGNKSHEDINGQRSTMHGTFFADYCFWNTEAELREALQHVYFLLLGTEEVTDPPWIAGMVLKPRSRQLDESHCWYQRIGWLRYCPPEAVKRPEWMSQGTALTLKLF</sequence>
<evidence type="ECO:0000259" key="1">
    <source>
        <dbReference type="Pfam" id="PF06985"/>
    </source>
</evidence>
<dbReference type="EMBL" id="ONZP01000270">
    <property type="protein sequence ID" value="SPJ79488.1"/>
    <property type="molecule type" value="Genomic_DNA"/>
</dbReference>
<reference evidence="2" key="1">
    <citation type="submission" date="2018-03" db="EMBL/GenBank/DDBJ databases">
        <authorList>
            <person name="Guldener U."/>
        </authorList>
    </citation>
    <scope>NUCLEOTIDE SEQUENCE</scope>
</reference>